<keyword evidence="3" id="KW-1185">Reference proteome</keyword>
<protein>
    <submittedName>
        <fullName evidence="2">Uncharacterized protein</fullName>
    </submittedName>
</protein>
<dbReference type="AlphaFoldDB" id="A0A0C9VLN8"/>
<organism evidence="2 3">
    <name type="scientific">Sphaerobolus stellatus (strain SS14)</name>
    <dbReference type="NCBI Taxonomy" id="990650"/>
    <lineage>
        <taxon>Eukaryota</taxon>
        <taxon>Fungi</taxon>
        <taxon>Dikarya</taxon>
        <taxon>Basidiomycota</taxon>
        <taxon>Agaricomycotina</taxon>
        <taxon>Agaricomycetes</taxon>
        <taxon>Phallomycetidae</taxon>
        <taxon>Geastrales</taxon>
        <taxon>Sphaerobolaceae</taxon>
        <taxon>Sphaerobolus</taxon>
    </lineage>
</organism>
<dbReference type="HOGENOM" id="CLU_006344_0_2_1"/>
<proteinExistence type="predicted"/>
<dbReference type="EMBL" id="KN837128">
    <property type="protein sequence ID" value="KIJ42682.1"/>
    <property type="molecule type" value="Genomic_DNA"/>
</dbReference>
<evidence type="ECO:0000313" key="2">
    <source>
        <dbReference type="EMBL" id="KIJ42682.1"/>
    </source>
</evidence>
<evidence type="ECO:0000256" key="1">
    <source>
        <dbReference type="SAM" id="MobiDB-lite"/>
    </source>
</evidence>
<accession>A0A0C9VLN8</accession>
<reference evidence="2 3" key="1">
    <citation type="submission" date="2014-06" db="EMBL/GenBank/DDBJ databases">
        <title>Evolutionary Origins and Diversification of the Mycorrhizal Mutualists.</title>
        <authorList>
            <consortium name="DOE Joint Genome Institute"/>
            <consortium name="Mycorrhizal Genomics Consortium"/>
            <person name="Kohler A."/>
            <person name="Kuo A."/>
            <person name="Nagy L.G."/>
            <person name="Floudas D."/>
            <person name="Copeland A."/>
            <person name="Barry K.W."/>
            <person name="Cichocki N."/>
            <person name="Veneault-Fourrey C."/>
            <person name="LaButti K."/>
            <person name="Lindquist E.A."/>
            <person name="Lipzen A."/>
            <person name="Lundell T."/>
            <person name="Morin E."/>
            <person name="Murat C."/>
            <person name="Riley R."/>
            <person name="Ohm R."/>
            <person name="Sun H."/>
            <person name="Tunlid A."/>
            <person name="Henrissat B."/>
            <person name="Grigoriev I.V."/>
            <person name="Hibbett D.S."/>
            <person name="Martin F."/>
        </authorList>
    </citation>
    <scope>NUCLEOTIDE SEQUENCE [LARGE SCALE GENOMIC DNA]</scope>
    <source>
        <strain evidence="2 3">SS14</strain>
    </source>
</reference>
<feature type="compositionally biased region" description="Acidic residues" evidence="1">
    <location>
        <begin position="190"/>
        <end position="203"/>
    </location>
</feature>
<name>A0A0C9VLN8_SPHS4</name>
<sequence>MADGGAAEIDYQFKSMPKHPGLRHFQKGVSTISQWTSREIKQMERVFASLIHGAVPKDVSAVVRTVIDFIYYTSYSSHSSEMLRRLDDALKTFHKFKSVFIKYGVWEHFRIPKIHMMEHYVMLIHLKGAADGFSTEQSEHLHIDCAKQGYRASNRKEYTEQMVRYLTWHEAIHSINSFLLWTQAIDEDCSDSDEGNEMDEEEQTSTGPEETKLPFSNISVQHLIEAHRATDIIPALSKYLAQNVPQCCVTPTEHDQYNVYKQITADIPWVQDLTDDTYRDIIQATPSTKPKGKRKAEPAHFDCVLVHVSSEAESVGLKG</sequence>
<feature type="region of interest" description="Disordered" evidence="1">
    <location>
        <begin position="190"/>
        <end position="212"/>
    </location>
</feature>
<evidence type="ECO:0000313" key="3">
    <source>
        <dbReference type="Proteomes" id="UP000054279"/>
    </source>
</evidence>
<dbReference type="OrthoDB" id="3232941at2759"/>
<gene>
    <name evidence="2" type="ORF">M422DRAFT_254118</name>
</gene>
<dbReference type="Proteomes" id="UP000054279">
    <property type="component" value="Unassembled WGS sequence"/>
</dbReference>